<evidence type="ECO:0000313" key="12">
    <source>
        <dbReference type="Proteomes" id="UP000229247"/>
    </source>
</evidence>
<evidence type="ECO:0000256" key="6">
    <source>
        <dbReference type="ARBA" id="ARBA00022932"/>
    </source>
</evidence>
<evidence type="ECO:0000256" key="3">
    <source>
        <dbReference type="ARBA" id="ARBA00022679"/>
    </source>
</evidence>
<dbReference type="Pfam" id="PF21694">
    <property type="entry name" value="DNA_pol3_delta_C"/>
    <property type="match status" value="1"/>
</dbReference>
<dbReference type="Gene3D" id="3.40.50.300">
    <property type="entry name" value="P-loop containing nucleotide triphosphate hydrolases"/>
    <property type="match status" value="1"/>
</dbReference>
<gene>
    <name evidence="11" type="primary">holA</name>
    <name evidence="11" type="ORF">COS30_02240</name>
</gene>
<feature type="domain" description="DNA polymerase III delta N-terminal" evidence="9">
    <location>
        <begin position="3"/>
        <end position="116"/>
    </location>
</feature>
<keyword evidence="3" id="KW-0808">Transferase</keyword>
<dbReference type="AlphaFoldDB" id="A0A2M7D5W0"/>
<evidence type="ECO:0000256" key="8">
    <source>
        <dbReference type="ARBA" id="ARBA00049244"/>
    </source>
</evidence>
<keyword evidence="4" id="KW-0548">Nucleotidyltransferase</keyword>
<dbReference type="Gene3D" id="1.20.272.10">
    <property type="match status" value="1"/>
</dbReference>
<dbReference type="SUPFAM" id="SSF52540">
    <property type="entry name" value="P-loop containing nucleoside triphosphate hydrolases"/>
    <property type="match status" value="1"/>
</dbReference>
<dbReference type="GO" id="GO:0003887">
    <property type="term" value="F:DNA-directed DNA polymerase activity"/>
    <property type="evidence" value="ECO:0007669"/>
    <property type="project" value="UniProtKB-KW"/>
</dbReference>
<dbReference type="InterPro" id="IPR010372">
    <property type="entry name" value="DNA_pol3_delta_N"/>
</dbReference>
<dbReference type="InterPro" id="IPR005790">
    <property type="entry name" value="DNA_polIII_delta"/>
</dbReference>
<dbReference type="InterPro" id="IPR027417">
    <property type="entry name" value="P-loop_NTPase"/>
</dbReference>
<dbReference type="Proteomes" id="UP000229247">
    <property type="component" value="Unassembled WGS sequence"/>
</dbReference>
<dbReference type="SUPFAM" id="SSF48019">
    <property type="entry name" value="post-AAA+ oligomerization domain-like"/>
    <property type="match status" value="1"/>
</dbReference>
<evidence type="ECO:0000256" key="2">
    <source>
        <dbReference type="ARBA" id="ARBA00017703"/>
    </source>
</evidence>
<feature type="domain" description="DNA polymerase III delta subunit-like C-terminal" evidence="10">
    <location>
        <begin position="210"/>
        <end position="326"/>
    </location>
</feature>
<dbReference type="Gene3D" id="1.10.8.60">
    <property type="match status" value="1"/>
</dbReference>
<evidence type="ECO:0000256" key="7">
    <source>
        <dbReference type="ARBA" id="ARBA00034754"/>
    </source>
</evidence>
<dbReference type="InterPro" id="IPR048466">
    <property type="entry name" value="DNA_pol3_delta-like_C"/>
</dbReference>
<evidence type="ECO:0000256" key="4">
    <source>
        <dbReference type="ARBA" id="ARBA00022695"/>
    </source>
</evidence>
<organism evidence="11 12">
    <name type="scientific">Candidatus Portnoybacteria bacterium CG02_land_8_20_14_3_00_45_8</name>
    <dbReference type="NCBI Taxonomy" id="1974807"/>
    <lineage>
        <taxon>Bacteria</taxon>
        <taxon>Candidatus Portnoyibacteriota</taxon>
    </lineage>
</organism>
<keyword evidence="5" id="KW-0235">DNA replication</keyword>
<dbReference type="Pfam" id="PF06144">
    <property type="entry name" value="DNA_pol3_delta"/>
    <property type="match status" value="1"/>
</dbReference>
<evidence type="ECO:0000256" key="5">
    <source>
        <dbReference type="ARBA" id="ARBA00022705"/>
    </source>
</evidence>
<dbReference type="PANTHER" id="PTHR34388">
    <property type="entry name" value="DNA POLYMERASE III SUBUNIT DELTA"/>
    <property type="match status" value="1"/>
</dbReference>
<evidence type="ECO:0000259" key="9">
    <source>
        <dbReference type="Pfam" id="PF06144"/>
    </source>
</evidence>
<dbReference type="InterPro" id="IPR008921">
    <property type="entry name" value="DNA_pol3_clamp-load_cplx_C"/>
</dbReference>
<dbReference type="GO" id="GO:0009360">
    <property type="term" value="C:DNA polymerase III complex"/>
    <property type="evidence" value="ECO:0007669"/>
    <property type="project" value="InterPro"/>
</dbReference>
<name>A0A2M7D5W0_9BACT</name>
<comment type="caution">
    <text evidence="11">The sequence shown here is derived from an EMBL/GenBank/DDBJ whole genome shotgun (WGS) entry which is preliminary data.</text>
</comment>
<dbReference type="GO" id="GO:0003677">
    <property type="term" value="F:DNA binding"/>
    <property type="evidence" value="ECO:0007669"/>
    <property type="project" value="InterPro"/>
</dbReference>
<comment type="similarity">
    <text evidence="7">Belongs to the DNA polymerase HolA subunit family.</text>
</comment>
<dbReference type="PANTHER" id="PTHR34388:SF1">
    <property type="entry name" value="DNA POLYMERASE III SUBUNIT DELTA"/>
    <property type="match status" value="1"/>
</dbReference>
<dbReference type="EC" id="2.7.7.7" evidence="1"/>
<dbReference type="NCBIfam" id="TIGR01128">
    <property type="entry name" value="holA"/>
    <property type="match status" value="1"/>
</dbReference>
<protein>
    <recommendedName>
        <fullName evidence="2">DNA polymerase III subunit delta</fullName>
        <ecNumber evidence="1">2.7.7.7</ecNumber>
    </recommendedName>
</protein>
<sequence length="331" mass="37355">MVYFFYGADALRLRQKVNQVIAGYRSKHQSGLNFGQFDLAQEDSLAGLKNFLDSYSMFVEKKLAVVKNLFEAGENLQEELAFYLKNSDILKTQESFLVIEQELELSEDKRAKEKYVLREAKNIFKQLIAKPIQTEEFDILTGAGLENWVKKEVRAGGGQIDSAAVKKLTLAVGSDLWRMQNELAKLISFKGEKTITEADVDELVRAKIDSDIFQTIDALASRNKTAAFKLLHQHLAQGESEIYLLSMLAYQFRNLLLVKSQLEQGTQFQNLGKKLGLHPFVLRKSFEQSKGFTLAALKKIYERLAEIDLGIKSGQMETRAALDLVVGEITG</sequence>
<evidence type="ECO:0000259" key="10">
    <source>
        <dbReference type="Pfam" id="PF21694"/>
    </source>
</evidence>
<keyword evidence="6" id="KW-0239">DNA-directed DNA polymerase</keyword>
<reference evidence="12" key="1">
    <citation type="submission" date="2017-09" db="EMBL/GenBank/DDBJ databases">
        <title>Depth-based differentiation of microbial function through sediment-hosted aquifers and enrichment of novel symbionts in the deep terrestrial subsurface.</title>
        <authorList>
            <person name="Probst A.J."/>
            <person name="Ladd B."/>
            <person name="Jarett J.K."/>
            <person name="Geller-Mcgrath D.E."/>
            <person name="Sieber C.M.K."/>
            <person name="Emerson J.B."/>
            <person name="Anantharaman K."/>
            <person name="Thomas B.C."/>
            <person name="Malmstrom R."/>
            <person name="Stieglmeier M."/>
            <person name="Klingl A."/>
            <person name="Woyke T."/>
            <person name="Ryan C.M."/>
            <person name="Banfield J.F."/>
        </authorList>
    </citation>
    <scope>NUCLEOTIDE SEQUENCE [LARGE SCALE GENOMIC DNA]</scope>
</reference>
<dbReference type="GO" id="GO:0006261">
    <property type="term" value="P:DNA-templated DNA replication"/>
    <property type="evidence" value="ECO:0007669"/>
    <property type="project" value="TreeGrafter"/>
</dbReference>
<proteinExistence type="inferred from homology"/>
<evidence type="ECO:0000256" key="1">
    <source>
        <dbReference type="ARBA" id="ARBA00012417"/>
    </source>
</evidence>
<accession>A0A2M7D5W0</accession>
<evidence type="ECO:0000313" key="11">
    <source>
        <dbReference type="EMBL" id="PIV38416.1"/>
    </source>
</evidence>
<dbReference type="EMBL" id="PEUE01000052">
    <property type="protein sequence ID" value="PIV38416.1"/>
    <property type="molecule type" value="Genomic_DNA"/>
</dbReference>
<comment type="catalytic activity">
    <reaction evidence="8">
        <text>DNA(n) + a 2'-deoxyribonucleoside 5'-triphosphate = DNA(n+1) + diphosphate</text>
        <dbReference type="Rhea" id="RHEA:22508"/>
        <dbReference type="Rhea" id="RHEA-COMP:17339"/>
        <dbReference type="Rhea" id="RHEA-COMP:17340"/>
        <dbReference type="ChEBI" id="CHEBI:33019"/>
        <dbReference type="ChEBI" id="CHEBI:61560"/>
        <dbReference type="ChEBI" id="CHEBI:173112"/>
        <dbReference type="EC" id="2.7.7.7"/>
    </reaction>
</comment>